<proteinExistence type="predicted"/>
<dbReference type="SUPFAM" id="SSF117074">
    <property type="entry name" value="Hypothetical protein PA1324"/>
    <property type="match status" value="1"/>
</dbReference>
<sequence>MKKLIQIIFFLSLYNLYASTACGQILKAEIWRESIKTRIGTTYTNRLTISNGSTRIQSIRVAVLSEPAIELVSKIPENLTLNPGEITMIPLKGFINSQPDSLLNRITIRVDSDNGQPLLRTSFLVEVEETAQSSLSLYTPDETILLYSGDQVAQLPLRLVNHRSRRQKVAIEVASLPDGIDRSGFPILVALSPRQDTSVTLRVPPLRYWSTRTPYEFIVTVRDSTGSVLGNIVYRMAMATATKRYAGQNINSTDGYGVSAAVTKLSNNQWAREGRIWGRDSLGKSQIDFQIHYLDYVSDNFRQLQNSHISIQNDRTLVRLGSMYDYHEMPLLGRGLKVNLIRPDHQWTFWAVNTNPNWLNPLANTWSGNMVSFRYDQAIANSPGSLWSVSSSYYTQSATMRAGFLNFGSLQWHQSKRHSLELLGGQSVEFSRHAADRARTLGWAGQVNYAYHSTELNWLIRSYVSSPNYAGLQKGATLLQSQLIWQPSEETTLAARLNHIRYDQIWYASPSERFRRIFGNSIAEISLKRQLKYFTVGLRPFWYSQIDFTNPFSQRADSYRISTSISYQYGPRQHVDVSYDVGTFHDRTPTSNRPTLLSHRVLSSWTLGAFNLYGYWQKGAYYLSDLRTDQPNRSMVASVTPMVDFSLFNHRLMGSVGLNYLYDALSTGTRCLAVGRVRFDITPDLWVRAVGNATPYSQQADLAYSQYRLEVTKQFSQLKLNRRGQMRLSFFEDANANGIRDSNERWMDSLLVSVNNNSLLTNSKGTIVYRNLPPSTYTVSAVSVNQVGEPVQYTEKLTVGRTVNRMIPLQRTFRVKGQLHAQTKNYDHKPIEFSRFTLEVLRNDQAVLSTAPLPDGGFVFHMPPGDYTLRVHDYARLGQTVVQTVPFKLSQSGQHPELDLTIDASTRAVEIKRFGAK</sequence>
<comment type="caution">
    <text evidence="1">The sequence shown here is derived from an EMBL/GenBank/DDBJ whole genome shotgun (WGS) entry which is preliminary data.</text>
</comment>
<keyword evidence="2" id="KW-1185">Reference proteome</keyword>
<dbReference type="OrthoDB" id="908824at2"/>
<protein>
    <recommendedName>
        <fullName evidence="3">SD-repeat containing protein B domain-containing protein</fullName>
    </recommendedName>
</protein>
<dbReference type="EMBL" id="WJXZ01000009">
    <property type="protein sequence ID" value="MRS62657.1"/>
    <property type="molecule type" value="Genomic_DNA"/>
</dbReference>
<gene>
    <name evidence="1" type="ORF">GJJ30_15240</name>
</gene>
<dbReference type="Proteomes" id="UP000441754">
    <property type="component" value="Unassembled WGS sequence"/>
</dbReference>
<evidence type="ECO:0000313" key="2">
    <source>
        <dbReference type="Proteomes" id="UP000441754"/>
    </source>
</evidence>
<dbReference type="RefSeq" id="WP_154176034.1">
    <property type="nucleotide sequence ID" value="NZ_WJXZ01000009.1"/>
</dbReference>
<evidence type="ECO:0000313" key="1">
    <source>
        <dbReference type="EMBL" id="MRS62657.1"/>
    </source>
</evidence>
<reference evidence="1 2" key="1">
    <citation type="journal article" date="2018" name="Antonie Van Leeuwenhoek">
        <title>Larkinella terrae sp. nov., isolated from soil on Jeju Island, South Korea.</title>
        <authorList>
            <person name="Ten L.N."/>
            <person name="Jeon J."/>
            <person name="Park S.J."/>
            <person name="Park S."/>
            <person name="Lee S.Y."/>
            <person name="Kim M.K."/>
            <person name="Jung H.Y."/>
        </authorList>
    </citation>
    <scope>NUCLEOTIDE SEQUENCE [LARGE SCALE GENOMIC DNA]</scope>
    <source>
        <strain evidence="1 2">KCTC 52001</strain>
    </source>
</reference>
<evidence type="ECO:0008006" key="3">
    <source>
        <dbReference type="Google" id="ProtNLM"/>
    </source>
</evidence>
<dbReference type="AlphaFoldDB" id="A0A7K0ELF6"/>
<name>A0A7K0ELF6_9BACT</name>
<dbReference type="PROSITE" id="PS51257">
    <property type="entry name" value="PROKAR_LIPOPROTEIN"/>
    <property type="match status" value="1"/>
</dbReference>
<organism evidence="1 2">
    <name type="scientific">Larkinella terrae</name>
    <dbReference type="NCBI Taxonomy" id="2025311"/>
    <lineage>
        <taxon>Bacteria</taxon>
        <taxon>Pseudomonadati</taxon>
        <taxon>Bacteroidota</taxon>
        <taxon>Cytophagia</taxon>
        <taxon>Cytophagales</taxon>
        <taxon>Spirosomataceae</taxon>
        <taxon>Larkinella</taxon>
    </lineage>
</organism>
<accession>A0A7K0ELF6</accession>